<dbReference type="RefSeq" id="WP_134198772.1">
    <property type="nucleotide sequence ID" value="NZ_SOQZ01000001.1"/>
</dbReference>
<dbReference type="InterPro" id="IPR029044">
    <property type="entry name" value="Nucleotide-diphossugar_trans"/>
</dbReference>
<dbReference type="Gene3D" id="3.90.550.10">
    <property type="entry name" value="Spore Coat Polysaccharide Biosynthesis Protein SpsA, Chain A"/>
    <property type="match status" value="1"/>
</dbReference>
<dbReference type="CDD" id="cd00761">
    <property type="entry name" value="Glyco_tranf_GTA_type"/>
    <property type="match status" value="1"/>
</dbReference>
<accession>A0ABY2GAG1</accession>
<keyword evidence="3" id="KW-1185">Reference proteome</keyword>
<protein>
    <submittedName>
        <fullName evidence="2">Glycosyltransferase involved in cell wall biosynthesis</fullName>
    </submittedName>
</protein>
<reference evidence="2 3" key="1">
    <citation type="submission" date="2019-03" db="EMBL/GenBank/DDBJ databases">
        <title>Genomic Encyclopedia of Type Strains, Phase III (KMG-III): the genomes of soil and plant-associated and newly described type strains.</title>
        <authorList>
            <person name="Whitman W."/>
        </authorList>
    </citation>
    <scope>NUCLEOTIDE SEQUENCE [LARGE SCALE GENOMIC DNA]</scope>
    <source>
        <strain evidence="2 3">CGMCC 1.10957</strain>
    </source>
</reference>
<feature type="domain" description="Glycosyltransferase 2-like" evidence="1">
    <location>
        <begin position="3"/>
        <end position="138"/>
    </location>
</feature>
<evidence type="ECO:0000313" key="2">
    <source>
        <dbReference type="EMBL" id="TDY14231.1"/>
    </source>
</evidence>
<evidence type="ECO:0000313" key="3">
    <source>
        <dbReference type="Proteomes" id="UP000294930"/>
    </source>
</evidence>
<dbReference type="EMBL" id="SOQZ01000001">
    <property type="protein sequence ID" value="TDY14231.1"/>
    <property type="molecule type" value="Genomic_DNA"/>
</dbReference>
<dbReference type="InterPro" id="IPR001173">
    <property type="entry name" value="Glyco_trans_2-like"/>
</dbReference>
<sequence>MISVLIPIYNYNIVDLVNRLHSQLTKVNVAFEIICIDDASKESYTKKNLQINNLPYTNLIVSEVNNGRVKTRQLLSSKAKFEWLLFLDADVLPKSDDFISKYLEFLNKEYKAIYGGFAYYKTTPEPQFMLRWKYGKKHEEVDAQIRNRTPYKVIISANFLITKTCFNHIHLKIKDEGYGFDNYFGALLKENNISVYHINNEVYHLGIEKSDTYLTKKELAAETLLKLDQENKNIKHDNNLLALFLNLKRFYLHYIFALFFKLFKKIMRQNLLSNNPSITLLQTYRISYMCYKYLA</sequence>
<evidence type="ECO:0000259" key="1">
    <source>
        <dbReference type="Pfam" id="PF00535"/>
    </source>
</evidence>
<dbReference type="SUPFAM" id="SSF53448">
    <property type="entry name" value="Nucleotide-diphospho-sugar transferases"/>
    <property type="match status" value="1"/>
</dbReference>
<dbReference type="Proteomes" id="UP000294930">
    <property type="component" value="Unassembled WGS sequence"/>
</dbReference>
<organism evidence="2 3">
    <name type="scientific">Meridianimaribacter flavus</name>
    <dbReference type="NCBI Taxonomy" id="571115"/>
    <lineage>
        <taxon>Bacteria</taxon>
        <taxon>Pseudomonadati</taxon>
        <taxon>Bacteroidota</taxon>
        <taxon>Flavobacteriia</taxon>
        <taxon>Flavobacteriales</taxon>
        <taxon>Flavobacteriaceae</taxon>
        <taxon>Meridianimaribacter</taxon>
    </lineage>
</organism>
<name>A0ABY2GAG1_9FLAO</name>
<gene>
    <name evidence="2" type="ORF">A8975_0835</name>
</gene>
<proteinExistence type="predicted"/>
<dbReference type="Pfam" id="PF00535">
    <property type="entry name" value="Glycos_transf_2"/>
    <property type="match status" value="1"/>
</dbReference>
<comment type="caution">
    <text evidence="2">The sequence shown here is derived from an EMBL/GenBank/DDBJ whole genome shotgun (WGS) entry which is preliminary data.</text>
</comment>